<gene>
    <name evidence="2" type="ORF">POL67_17340</name>
</gene>
<evidence type="ECO:0000256" key="1">
    <source>
        <dbReference type="SAM" id="MobiDB-lite"/>
    </source>
</evidence>
<sequence>MTALDRVDPRARRGGRVRVEGRDELAGLGHRGGAASVEISPEVSRP</sequence>
<feature type="compositionally biased region" description="Basic and acidic residues" evidence="1">
    <location>
        <begin position="1"/>
        <end position="25"/>
    </location>
</feature>
<dbReference type="EMBL" id="JAQNDO010000001">
    <property type="protein sequence ID" value="MDC0743118.1"/>
    <property type="molecule type" value="Genomic_DNA"/>
</dbReference>
<keyword evidence="3" id="KW-1185">Reference proteome</keyword>
<protein>
    <submittedName>
        <fullName evidence="2">Uncharacterized protein</fullName>
    </submittedName>
</protein>
<proteinExistence type="predicted"/>
<dbReference type="RefSeq" id="WP_271918482.1">
    <property type="nucleotide sequence ID" value="NZ_JAQNDO010000001.1"/>
</dbReference>
<name>A0ABT5EPL8_9BACT</name>
<dbReference type="Proteomes" id="UP001221411">
    <property type="component" value="Unassembled WGS sequence"/>
</dbReference>
<feature type="region of interest" description="Disordered" evidence="1">
    <location>
        <begin position="1"/>
        <end position="46"/>
    </location>
</feature>
<comment type="caution">
    <text evidence="2">The sequence shown here is derived from an EMBL/GenBank/DDBJ whole genome shotgun (WGS) entry which is preliminary data.</text>
</comment>
<evidence type="ECO:0000313" key="2">
    <source>
        <dbReference type="EMBL" id="MDC0743118.1"/>
    </source>
</evidence>
<evidence type="ECO:0000313" key="3">
    <source>
        <dbReference type="Proteomes" id="UP001221411"/>
    </source>
</evidence>
<accession>A0ABT5EPL8</accession>
<reference evidence="2 3" key="1">
    <citation type="submission" date="2022-11" db="EMBL/GenBank/DDBJ databases">
        <title>Minimal conservation of predation-associated metabolite biosynthetic gene clusters underscores biosynthetic potential of Myxococcota including descriptions for ten novel species: Archangium lansinium sp. nov., Myxococcus landrumus sp. nov., Nannocystis bai.</title>
        <authorList>
            <person name="Ahearne A."/>
            <person name="Stevens C."/>
            <person name="Dowd S."/>
        </authorList>
    </citation>
    <scope>NUCLEOTIDE SEQUENCE [LARGE SCALE GENOMIC DNA]</scope>
    <source>
        <strain evidence="2 3">RJM3</strain>
    </source>
</reference>
<organism evidence="2 3">
    <name type="scientific">Polyangium mundeleinium</name>
    <dbReference type="NCBI Taxonomy" id="2995306"/>
    <lineage>
        <taxon>Bacteria</taxon>
        <taxon>Pseudomonadati</taxon>
        <taxon>Myxococcota</taxon>
        <taxon>Polyangia</taxon>
        <taxon>Polyangiales</taxon>
        <taxon>Polyangiaceae</taxon>
        <taxon>Polyangium</taxon>
    </lineage>
</organism>